<evidence type="ECO:0000256" key="7">
    <source>
        <dbReference type="PIRSR" id="PIRSR600715-1"/>
    </source>
</evidence>
<keyword evidence="4 9" id="KW-0812">Transmembrane</keyword>
<name>A0A7G8Q2Q7_9GAMM</name>
<dbReference type="Proteomes" id="UP000515873">
    <property type="component" value="Chromosome"/>
</dbReference>
<feature type="transmembrane region" description="Helical" evidence="9">
    <location>
        <begin position="142"/>
        <end position="160"/>
    </location>
</feature>
<evidence type="ECO:0000256" key="9">
    <source>
        <dbReference type="SAM" id="Phobius"/>
    </source>
</evidence>
<keyword evidence="11" id="KW-1185">Reference proteome</keyword>
<keyword evidence="2" id="KW-1003">Cell membrane</keyword>
<feature type="region of interest" description="Disordered" evidence="8">
    <location>
        <begin position="357"/>
        <end position="414"/>
    </location>
</feature>
<keyword evidence="3 10" id="KW-0808">Transferase</keyword>
<evidence type="ECO:0000256" key="2">
    <source>
        <dbReference type="ARBA" id="ARBA00022475"/>
    </source>
</evidence>
<gene>
    <name evidence="10" type="ORF">H8F01_18675</name>
</gene>
<feature type="transmembrane region" description="Helical" evidence="9">
    <location>
        <begin position="329"/>
        <end position="347"/>
    </location>
</feature>
<dbReference type="PANTHER" id="PTHR22926:SF3">
    <property type="entry name" value="UNDECAPRENYL-PHOSPHATE ALPHA-N-ACETYLGLUCOSAMINYL 1-PHOSPHATE TRANSFERASE"/>
    <property type="match status" value="1"/>
</dbReference>
<feature type="transmembrane region" description="Helical" evidence="9">
    <location>
        <begin position="192"/>
        <end position="211"/>
    </location>
</feature>
<dbReference type="KEGG" id="dtl:H8F01_18675"/>
<feature type="transmembrane region" description="Helical" evidence="9">
    <location>
        <begin position="299"/>
        <end position="317"/>
    </location>
</feature>
<keyword evidence="7" id="KW-0479">Metal-binding</keyword>
<evidence type="ECO:0000256" key="8">
    <source>
        <dbReference type="SAM" id="MobiDB-lite"/>
    </source>
</evidence>
<evidence type="ECO:0000256" key="3">
    <source>
        <dbReference type="ARBA" id="ARBA00022679"/>
    </source>
</evidence>
<dbReference type="PANTHER" id="PTHR22926">
    <property type="entry name" value="PHOSPHO-N-ACETYLMURAMOYL-PENTAPEPTIDE-TRANSFERASE"/>
    <property type="match status" value="1"/>
</dbReference>
<reference evidence="10 11" key="1">
    <citation type="submission" date="2020-08" db="EMBL/GenBank/DDBJ databases">
        <title>Dyella sp. G9 isolated from forest soil.</title>
        <authorList>
            <person name="Fu J."/>
            <person name="Qiu L."/>
        </authorList>
    </citation>
    <scope>NUCLEOTIDE SEQUENCE [LARGE SCALE GENOMIC DNA]</scope>
    <source>
        <strain evidence="10 11">G9</strain>
    </source>
</reference>
<feature type="binding site" evidence="7">
    <location>
        <position position="222"/>
    </location>
    <ligand>
        <name>Mg(2+)</name>
        <dbReference type="ChEBI" id="CHEBI:18420"/>
    </ligand>
</feature>
<evidence type="ECO:0000313" key="10">
    <source>
        <dbReference type="EMBL" id="QNK01065.1"/>
    </source>
</evidence>
<sequence>MQHRGGNAVQEPRILVDCLLATCTSAIAIVVLRRYAVLFGLVDHPSKRKQHVGKIPLVGGLAIFMGVTVGAACYGQFHWFEKSIISTAALLTFIGALDDRFDLSVRGRLFIQAASVVTVIAVSGVYIHTLGTLFGHDIELEWLGPPVTIIAIIGLVNAFNMMDGIDGLAGSLALVSIAAIAMFVGTSTLRSSLVLLILLAMASLPYLLANLGVMGNKIFLGDAGSMLIGYLLAWTLIRMSQVPESNLSPVDVLWCVGLPVCDTLSVMCRRMSQGKSPFKPDRGHIHHILMRAGLGPRSTLVVLIAIAVSIAFVGATLRDRVPSPGARLATFIVLMFAYGLFTTRAWLKQEAAQHEKDLRAQPASIPRGVRAATRPAANTSQPPINAAHREQVAAPPERPSRALGTARESTTTVR</sequence>
<evidence type="ECO:0000313" key="11">
    <source>
        <dbReference type="Proteomes" id="UP000515873"/>
    </source>
</evidence>
<feature type="transmembrane region" description="Helical" evidence="9">
    <location>
        <begin position="14"/>
        <end position="32"/>
    </location>
</feature>
<keyword evidence="5 9" id="KW-1133">Transmembrane helix</keyword>
<evidence type="ECO:0000256" key="6">
    <source>
        <dbReference type="ARBA" id="ARBA00023136"/>
    </source>
</evidence>
<feature type="binding site" evidence="7">
    <location>
        <position position="160"/>
    </location>
    <ligand>
        <name>Mg(2+)</name>
        <dbReference type="ChEBI" id="CHEBI:18420"/>
    </ligand>
</feature>
<evidence type="ECO:0000256" key="4">
    <source>
        <dbReference type="ARBA" id="ARBA00022692"/>
    </source>
</evidence>
<accession>A0A7G8Q2Q7</accession>
<comment type="subcellular location">
    <subcellularLocation>
        <location evidence="1">Cell membrane</location>
        <topology evidence="1">Multi-pass membrane protein</topology>
    </subcellularLocation>
</comment>
<evidence type="ECO:0000256" key="1">
    <source>
        <dbReference type="ARBA" id="ARBA00004651"/>
    </source>
</evidence>
<dbReference type="CDD" id="cd06853">
    <property type="entry name" value="GT_WecA_like"/>
    <property type="match status" value="1"/>
</dbReference>
<dbReference type="GO" id="GO:0005886">
    <property type="term" value="C:plasma membrane"/>
    <property type="evidence" value="ECO:0007669"/>
    <property type="project" value="UniProtKB-SubCell"/>
</dbReference>
<dbReference type="AlphaFoldDB" id="A0A7G8Q2Q7"/>
<comment type="cofactor">
    <cofactor evidence="7">
        <name>Mg(2+)</name>
        <dbReference type="ChEBI" id="CHEBI:18420"/>
    </cofactor>
</comment>
<dbReference type="GO" id="GO:0071555">
    <property type="term" value="P:cell wall organization"/>
    <property type="evidence" value="ECO:0007669"/>
    <property type="project" value="TreeGrafter"/>
</dbReference>
<dbReference type="GO" id="GO:0046872">
    <property type="term" value="F:metal ion binding"/>
    <property type="evidence" value="ECO:0007669"/>
    <property type="project" value="UniProtKB-KW"/>
</dbReference>
<dbReference type="GO" id="GO:0009103">
    <property type="term" value="P:lipopolysaccharide biosynthetic process"/>
    <property type="evidence" value="ECO:0007669"/>
    <property type="project" value="TreeGrafter"/>
</dbReference>
<organism evidence="10 11">
    <name type="scientific">Dyella telluris</name>
    <dbReference type="NCBI Taxonomy" id="2763498"/>
    <lineage>
        <taxon>Bacteria</taxon>
        <taxon>Pseudomonadati</taxon>
        <taxon>Pseudomonadota</taxon>
        <taxon>Gammaproteobacteria</taxon>
        <taxon>Lysobacterales</taxon>
        <taxon>Rhodanobacteraceae</taxon>
        <taxon>Dyella</taxon>
    </lineage>
</organism>
<feature type="transmembrane region" description="Helical" evidence="9">
    <location>
        <begin position="167"/>
        <end position="186"/>
    </location>
</feature>
<evidence type="ECO:0000256" key="5">
    <source>
        <dbReference type="ARBA" id="ARBA00022989"/>
    </source>
</evidence>
<protein>
    <submittedName>
        <fullName evidence="10">Undecaprenyl/decaprenyl-phosphate alpha-N-acetylglucosaminyl 1-phosphate transferase</fullName>
    </submittedName>
</protein>
<dbReference type="GO" id="GO:0044038">
    <property type="term" value="P:cell wall macromolecule biosynthetic process"/>
    <property type="evidence" value="ECO:0007669"/>
    <property type="project" value="TreeGrafter"/>
</dbReference>
<keyword evidence="6 9" id="KW-0472">Membrane</keyword>
<dbReference type="InterPro" id="IPR000715">
    <property type="entry name" value="Glycosyl_transferase_4"/>
</dbReference>
<dbReference type="Pfam" id="PF00953">
    <property type="entry name" value="Glycos_transf_4"/>
    <property type="match status" value="1"/>
</dbReference>
<keyword evidence="7" id="KW-0460">Magnesium</keyword>
<feature type="transmembrane region" description="Helical" evidence="9">
    <location>
        <begin position="52"/>
        <end position="71"/>
    </location>
</feature>
<dbReference type="GO" id="GO:0016780">
    <property type="term" value="F:phosphotransferase activity, for other substituted phosphate groups"/>
    <property type="evidence" value="ECO:0007669"/>
    <property type="project" value="InterPro"/>
</dbReference>
<proteinExistence type="predicted"/>
<dbReference type="EMBL" id="CP060412">
    <property type="protein sequence ID" value="QNK01065.1"/>
    <property type="molecule type" value="Genomic_DNA"/>
</dbReference>
<feature type="transmembrane region" description="Helical" evidence="9">
    <location>
        <begin position="109"/>
        <end position="130"/>
    </location>
</feature>